<dbReference type="GO" id="GO:0016787">
    <property type="term" value="F:hydrolase activity"/>
    <property type="evidence" value="ECO:0007669"/>
    <property type="project" value="UniProtKB-KW"/>
</dbReference>
<dbReference type="Gene3D" id="3.40.50.1000">
    <property type="entry name" value="HAD superfamily/HAD-like"/>
    <property type="match status" value="1"/>
</dbReference>
<dbReference type="EMBL" id="JBFOCI010000003">
    <property type="protein sequence ID" value="MEW9806755.1"/>
    <property type="molecule type" value="Genomic_DNA"/>
</dbReference>
<accession>A0ABV3R133</accession>
<dbReference type="Proteomes" id="UP001556196">
    <property type="component" value="Unassembled WGS sequence"/>
</dbReference>
<name>A0ABV3R133_9HYPH</name>
<evidence type="ECO:0000256" key="1">
    <source>
        <dbReference type="SAM" id="MobiDB-lite"/>
    </source>
</evidence>
<gene>
    <name evidence="2" type="ORF">ABUE31_12255</name>
</gene>
<dbReference type="RefSeq" id="WP_367723882.1">
    <property type="nucleotide sequence ID" value="NZ_JBFOCH010000076.1"/>
</dbReference>
<proteinExistence type="predicted"/>
<dbReference type="InterPro" id="IPR036412">
    <property type="entry name" value="HAD-like_sf"/>
</dbReference>
<feature type="region of interest" description="Disordered" evidence="1">
    <location>
        <begin position="658"/>
        <end position="679"/>
    </location>
</feature>
<reference evidence="2 3" key="1">
    <citation type="submission" date="2024-06" db="EMBL/GenBank/DDBJ databases">
        <authorList>
            <person name="Tuo L."/>
        </authorList>
    </citation>
    <scope>NUCLEOTIDE SEQUENCE [LARGE SCALE GENOMIC DNA]</scope>
    <source>
        <strain evidence="2 3">ZMM04-5</strain>
    </source>
</reference>
<keyword evidence="3" id="KW-1185">Reference proteome</keyword>
<dbReference type="SUPFAM" id="SSF56784">
    <property type="entry name" value="HAD-like"/>
    <property type="match status" value="1"/>
</dbReference>
<protein>
    <submittedName>
        <fullName evidence="2">HAD family hydrolase</fullName>
    </submittedName>
</protein>
<evidence type="ECO:0000313" key="2">
    <source>
        <dbReference type="EMBL" id="MEW9806755.1"/>
    </source>
</evidence>
<dbReference type="Gene3D" id="1.20.120.1600">
    <property type="match status" value="1"/>
</dbReference>
<organism evidence="2 3">
    <name type="scientific">Mesorhizobium marinum</name>
    <dbReference type="NCBI Taxonomy" id="3228790"/>
    <lineage>
        <taxon>Bacteria</taxon>
        <taxon>Pseudomonadati</taxon>
        <taxon>Pseudomonadota</taxon>
        <taxon>Alphaproteobacteria</taxon>
        <taxon>Hyphomicrobiales</taxon>
        <taxon>Phyllobacteriaceae</taxon>
        <taxon>Mesorhizobium</taxon>
    </lineage>
</organism>
<evidence type="ECO:0000313" key="3">
    <source>
        <dbReference type="Proteomes" id="UP001556196"/>
    </source>
</evidence>
<comment type="caution">
    <text evidence="2">The sequence shown here is derived from an EMBL/GenBank/DDBJ whole genome shotgun (WGS) entry which is preliminary data.</text>
</comment>
<dbReference type="Pfam" id="PF00702">
    <property type="entry name" value="Hydrolase"/>
    <property type="match status" value="1"/>
</dbReference>
<keyword evidence="2" id="KW-0378">Hydrolase</keyword>
<feature type="compositionally biased region" description="Low complexity" evidence="1">
    <location>
        <begin position="658"/>
        <end position="669"/>
    </location>
</feature>
<dbReference type="InterPro" id="IPR023214">
    <property type="entry name" value="HAD_sf"/>
</dbReference>
<sequence>MGYRSAGLSRIGMIDSKVRIRELIDVSKCVSFDLFDTLVRRRGVFFSKDMFALVEQQAAGVLGTAARGLARTREEAEAAARAQALHAGRMETRLAEIYAIVARRMHLSDKQRALLIGMELDCERAVLEEDECAAELFDYAVSRGKTVAITTDTYFDETFIKDICNKFRYGKSLFFVSSTFGKVKHDGSLFDVVIERTGLSPDEILHIGDNVLSDVSAPTMKGLRSWHYLNTRMSFQKRLGIRTASSGSVAASTVLCDIGDALARQTEGSGQPALRAALSLGFLLLGFNLWLVRQAIDAKAARIYFLAREGLLLKRCFDLVARHAGQAYDTRYLMVSRTSLYPSLLFADRETALEVFSKSWSKTTLGQATERLSLPYDDVSDALRDYGFHSSADRLHGGAFAQFRSFIIDHWPMIQARNLAKHERAVDYLAEQDFFEADDTMVVDLGWHLTLQRCLGALSEARNVDRRIRGRYLATFGVSKYDLKGDAVGYLASYGAPQHRGDLIRSSPSLLEILHGAGHGTTVGYRRDDDGGTMPVLQEHAGEMEQHVSLVEPVQEAAVGHLDAWAAALLKDDDGAQIAPDLCAAIGLSNVSKPTRGDAEFLGHMVHAQDVAGMMKSITGVAEWNLARILGDVLPDGTFPMWRPGFEMLRTAQRITATAAAADPARPAPTQLPAGRSGS</sequence>